<evidence type="ECO:0000313" key="4">
    <source>
        <dbReference type="Proteomes" id="UP000288279"/>
    </source>
</evidence>
<dbReference type="GO" id="GO:0043565">
    <property type="term" value="F:sequence-specific DNA binding"/>
    <property type="evidence" value="ECO:0007669"/>
    <property type="project" value="TreeGrafter"/>
</dbReference>
<gene>
    <name evidence="3" type="ORF">CWI83_09345</name>
</gene>
<dbReference type="RefSeq" id="WP_126828389.1">
    <property type="nucleotide sequence ID" value="NZ_PIQG01000005.1"/>
</dbReference>
<organism evidence="3 4">
    <name type="scientific">Pseudidiomarina taiwanensis</name>
    <dbReference type="NCBI Taxonomy" id="337250"/>
    <lineage>
        <taxon>Bacteria</taxon>
        <taxon>Pseudomonadati</taxon>
        <taxon>Pseudomonadota</taxon>
        <taxon>Gammaproteobacteria</taxon>
        <taxon>Alteromonadales</taxon>
        <taxon>Idiomarinaceae</taxon>
        <taxon>Pseudidiomarina</taxon>
    </lineage>
</organism>
<feature type="domain" description="LysR substrate-binding" evidence="2">
    <location>
        <begin position="9"/>
        <end position="80"/>
    </location>
</feature>
<dbReference type="InterPro" id="IPR058163">
    <property type="entry name" value="LysR-type_TF_proteobact-type"/>
</dbReference>
<evidence type="ECO:0000256" key="1">
    <source>
        <dbReference type="ARBA" id="ARBA00009437"/>
    </source>
</evidence>
<dbReference type="OrthoDB" id="9786526at2"/>
<dbReference type="SUPFAM" id="SSF53850">
    <property type="entry name" value="Periplasmic binding protein-like II"/>
    <property type="match status" value="1"/>
</dbReference>
<keyword evidence="4" id="KW-1185">Reference proteome</keyword>
<dbReference type="GO" id="GO:0003700">
    <property type="term" value="F:DNA-binding transcription factor activity"/>
    <property type="evidence" value="ECO:0007669"/>
    <property type="project" value="TreeGrafter"/>
</dbReference>
<reference evidence="3 4" key="1">
    <citation type="journal article" date="2011" name="Front. Microbiol.">
        <title>Genomic signatures of strain selection and enhancement in Bacillus atrophaeus var. globigii, a historical biowarfare simulant.</title>
        <authorList>
            <person name="Gibbons H.S."/>
            <person name="Broomall S.M."/>
            <person name="McNew L.A."/>
            <person name="Daligault H."/>
            <person name="Chapman C."/>
            <person name="Bruce D."/>
            <person name="Karavis M."/>
            <person name="Krepps M."/>
            <person name="McGregor P.A."/>
            <person name="Hong C."/>
            <person name="Park K.H."/>
            <person name="Akmal A."/>
            <person name="Feldman A."/>
            <person name="Lin J.S."/>
            <person name="Chang W.E."/>
            <person name="Higgs B.W."/>
            <person name="Demirev P."/>
            <person name="Lindquist J."/>
            <person name="Liem A."/>
            <person name="Fochler E."/>
            <person name="Read T.D."/>
            <person name="Tapia R."/>
            <person name="Johnson S."/>
            <person name="Bishop-Lilly K.A."/>
            <person name="Detter C."/>
            <person name="Han C."/>
            <person name="Sozhamannan S."/>
            <person name="Rosenzweig C.N."/>
            <person name="Skowronski E.W."/>
        </authorList>
    </citation>
    <scope>NUCLEOTIDE SEQUENCE [LARGE SCALE GENOMIC DNA]</scope>
    <source>
        <strain evidence="3 4">PIT1</strain>
    </source>
</reference>
<dbReference type="PANTHER" id="PTHR30537">
    <property type="entry name" value="HTH-TYPE TRANSCRIPTIONAL REGULATOR"/>
    <property type="match status" value="1"/>
</dbReference>
<protein>
    <recommendedName>
        <fullName evidence="2">LysR substrate-binding domain-containing protein</fullName>
    </recommendedName>
</protein>
<name>A0A432ZCG2_9GAMM</name>
<evidence type="ECO:0000313" key="3">
    <source>
        <dbReference type="EMBL" id="RUO75580.1"/>
    </source>
</evidence>
<dbReference type="PANTHER" id="PTHR30537:SF10">
    <property type="entry name" value="TRANSCRIPTIONAL REGULATOR-RELATED"/>
    <property type="match status" value="1"/>
</dbReference>
<dbReference type="AlphaFoldDB" id="A0A432ZCG2"/>
<comment type="caution">
    <text evidence="3">The sequence shown here is derived from an EMBL/GenBank/DDBJ whole genome shotgun (WGS) entry which is preliminary data.</text>
</comment>
<comment type="similarity">
    <text evidence="1">Belongs to the LysR transcriptional regulatory family.</text>
</comment>
<sequence>MDYLVAVNNSGYGLVDAALKGLGLVQLPDYYVQQHLARGELVSLLEAWQTSPDGVWAVYPTRRQFSPKLNALVEYLEQHLRQQQETA</sequence>
<dbReference type="InterPro" id="IPR005119">
    <property type="entry name" value="LysR_subst-bd"/>
</dbReference>
<dbReference type="EMBL" id="PIQG01000005">
    <property type="protein sequence ID" value="RUO75580.1"/>
    <property type="molecule type" value="Genomic_DNA"/>
</dbReference>
<dbReference type="Gene3D" id="3.40.190.290">
    <property type="match status" value="1"/>
</dbReference>
<accession>A0A432ZCG2</accession>
<evidence type="ECO:0000259" key="2">
    <source>
        <dbReference type="Pfam" id="PF03466"/>
    </source>
</evidence>
<dbReference type="Pfam" id="PF03466">
    <property type="entry name" value="LysR_substrate"/>
    <property type="match status" value="1"/>
</dbReference>
<dbReference type="Proteomes" id="UP000288279">
    <property type="component" value="Unassembled WGS sequence"/>
</dbReference>
<dbReference type="GO" id="GO:0006351">
    <property type="term" value="P:DNA-templated transcription"/>
    <property type="evidence" value="ECO:0007669"/>
    <property type="project" value="TreeGrafter"/>
</dbReference>
<proteinExistence type="inferred from homology"/>